<dbReference type="Proteomes" id="UP000507470">
    <property type="component" value="Unassembled WGS sequence"/>
</dbReference>
<name>A0A6J8BAG2_MYTCO</name>
<gene>
    <name evidence="2" type="ORF">MCOR_16290</name>
</gene>
<feature type="region of interest" description="Disordered" evidence="1">
    <location>
        <begin position="1"/>
        <end position="21"/>
    </location>
</feature>
<reference evidence="2 3" key="1">
    <citation type="submission" date="2020-06" db="EMBL/GenBank/DDBJ databases">
        <authorList>
            <person name="Li R."/>
            <person name="Bekaert M."/>
        </authorList>
    </citation>
    <scope>NUCLEOTIDE SEQUENCE [LARGE SCALE GENOMIC DNA]</scope>
    <source>
        <strain evidence="3">wild</strain>
    </source>
</reference>
<evidence type="ECO:0000313" key="3">
    <source>
        <dbReference type="Proteomes" id="UP000507470"/>
    </source>
</evidence>
<organism evidence="2 3">
    <name type="scientific">Mytilus coruscus</name>
    <name type="common">Sea mussel</name>
    <dbReference type="NCBI Taxonomy" id="42192"/>
    <lineage>
        <taxon>Eukaryota</taxon>
        <taxon>Metazoa</taxon>
        <taxon>Spiralia</taxon>
        <taxon>Lophotrochozoa</taxon>
        <taxon>Mollusca</taxon>
        <taxon>Bivalvia</taxon>
        <taxon>Autobranchia</taxon>
        <taxon>Pteriomorphia</taxon>
        <taxon>Mytilida</taxon>
        <taxon>Mytiloidea</taxon>
        <taxon>Mytilidae</taxon>
        <taxon>Mytilinae</taxon>
        <taxon>Mytilus</taxon>
    </lineage>
</organism>
<sequence>MKSVGISTEYKDKSSDTEEACGDSNNEFYEINSKRTTFAAVQSVMIGSVRANVTNIMCYKMTWYQKEFAIMYKPFCNFVCMDDKHKLKVGEPGYPVATVERGKQVIVAMGKKFEVADHDFTKFSITPSVNLFSEIPDEIEKTFYGGQVFVGVKEIAFQSSSPWRHATEMSKILKN</sequence>
<dbReference type="OrthoDB" id="10003658at2759"/>
<proteinExistence type="predicted"/>
<keyword evidence="3" id="KW-1185">Reference proteome</keyword>
<evidence type="ECO:0000313" key="2">
    <source>
        <dbReference type="EMBL" id="CAC5380320.1"/>
    </source>
</evidence>
<dbReference type="AlphaFoldDB" id="A0A6J8BAG2"/>
<evidence type="ECO:0000256" key="1">
    <source>
        <dbReference type="SAM" id="MobiDB-lite"/>
    </source>
</evidence>
<protein>
    <submittedName>
        <fullName evidence="2">Uncharacterized protein</fullName>
    </submittedName>
</protein>
<accession>A0A6J8BAG2</accession>
<dbReference type="EMBL" id="CACVKT020002880">
    <property type="protein sequence ID" value="CAC5380320.1"/>
    <property type="molecule type" value="Genomic_DNA"/>
</dbReference>